<evidence type="ECO:0000256" key="2">
    <source>
        <dbReference type="ARBA" id="ARBA00011881"/>
    </source>
</evidence>
<accession>A0A420EFH9</accession>
<evidence type="ECO:0000313" key="11">
    <source>
        <dbReference type="EMBL" id="RKF19452.1"/>
    </source>
</evidence>
<evidence type="ECO:0000256" key="6">
    <source>
        <dbReference type="ARBA" id="ARBA00050943"/>
    </source>
</evidence>
<evidence type="ECO:0000256" key="4">
    <source>
        <dbReference type="ARBA" id="ARBA00023098"/>
    </source>
</evidence>
<evidence type="ECO:0000259" key="9">
    <source>
        <dbReference type="Pfam" id="PF02551"/>
    </source>
</evidence>
<evidence type="ECO:0000259" key="10">
    <source>
        <dbReference type="Pfam" id="PF13622"/>
    </source>
</evidence>
<evidence type="ECO:0000256" key="5">
    <source>
        <dbReference type="ARBA" id="ARBA00038894"/>
    </source>
</evidence>
<evidence type="ECO:0000256" key="3">
    <source>
        <dbReference type="ARBA" id="ARBA00022801"/>
    </source>
</evidence>
<keyword evidence="4" id="KW-0443">Lipid metabolism</keyword>
<feature type="domain" description="Acyl-CoA thioesterase 2 C-terminal" evidence="9">
    <location>
        <begin position="189"/>
        <end position="292"/>
    </location>
</feature>
<evidence type="ECO:0000256" key="7">
    <source>
        <dbReference type="ARBA" id="ARBA00071120"/>
    </source>
</evidence>
<comment type="subunit">
    <text evidence="2">Homotetramer.</text>
</comment>
<name>A0A420EFH9_9SPHN</name>
<dbReference type="InterPro" id="IPR029069">
    <property type="entry name" value="HotDog_dom_sf"/>
</dbReference>
<dbReference type="PANTHER" id="PTHR11066:SF34">
    <property type="entry name" value="ACYL-COENZYME A THIOESTERASE 8"/>
    <property type="match status" value="1"/>
</dbReference>
<sequence>MNETVSSGPIPEQLVAELVLLLDLEPRGGDRFIGRHRKGGSGRLFGGQVIAQALGAARRTVPDDRHTHSLHAYFLRGGSADLDVEFRVKRDFDGRSFSNRRVVASQQGQPILNLIVSFQAPQEGVEHQLPQMPNVPMPEELRSDAVIRKELAEQVSGPMREVLLRPRPIDFRSVEPRDWLDPQKRPPVAHVWFRTVAELPDNPSIHRAVLAYASDYNLLSTSLQPHGLSYHKGEVKAASLDHAIWYHDSFRADEWLLYVTESPWTGLSRGFNRGQIFAQDGRLVASVAQEGMIRPSRSHVINMRG</sequence>
<dbReference type="EC" id="3.1.2.20" evidence="5"/>
<dbReference type="InterPro" id="IPR003703">
    <property type="entry name" value="Acyl_CoA_thio"/>
</dbReference>
<reference evidence="11 12" key="1">
    <citation type="submission" date="2018-09" db="EMBL/GenBank/DDBJ databases">
        <title>Altererythrobacter spongiae sp. nov., isolated from a marine sponge.</title>
        <authorList>
            <person name="Zhuang L."/>
            <person name="Luo L."/>
        </authorList>
    </citation>
    <scope>NUCLEOTIDE SEQUENCE [LARGE SCALE GENOMIC DNA]</scope>
    <source>
        <strain evidence="11 12">HN-Y73</strain>
    </source>
</reference>
<keyword evidence="12" id="KW-1185">Reference proteome</keyword>
<dbReference type="InterPro" id="IPR049449">
    <property type="entry name" value="TesB_ACOT8-like_N"/>
</dbReference>
<dbReference type="GO" id="GO:0047617">
    <property type="term" value="F:fatty acyl-CoA hydrolase activity"/>
    <property type="evidence" value="ECO:0007669"/>
    <property type="project" value="UniProtKB-EC"/>
</dbReference>
<dbReference type="SUPFAM" id="SSF54637">
    <property type="entry name" value="Thioesterase/thiol ester dehydrase-isomerase"/>
    <property type="match status" value="2"/>
</dbReference>
<dbReference type="CDD" id="cd03445">
    <property type="entry name" value="Thioesterase_II_repeat2"/>
    <property type="match status" value="1"/>
</dbReference>
<dbReference type="PANTHER" id="PTHR11066">
    <property type="entry name" value="ACYL-COA THIOESTERASE"/>
    <property type="match status" value="1"/>
</dbReference>
<comment type="catalytic activity">
    <reaction evidence="6">
        <text>a fatty acyl-CoA + H2O = a fatty acid + CoA + H(+)</text>
        <dbReference type="Rhea" id="RHEA:16781"/>
        <dbReference type="ChEBI" id="CHEBI:15377"/>
        <dbReference type="ChEBI" id="CHEBI:15378"/>
        <dbReference type="ChEBI" id="CHEBI:28868"/>
        <dbReference type="ChEBI" id="CHEBI:57287"/>
        <dbReference type="ChEBI" id="CHEBI:77636"/>
        <dbReference type="EC" id="3.1.2.20"/>
    </reaction>
    <physiologicalReaction direction="left-to-right" evidence="6">
        <dbReference type="Rhea" id="RHEA:16782"/>
    </physiologicalReaction>
</comment>
<proteinExistence type="inferred from homology"/>
<comment type="similarity">
    <text evidence="1">Belongs to the C/M/P thioester hydrolase family.</text>
</comment>
<dbReference type="OrthoDB" id="9781019at2"/>
<dbReference type="Gene3D" id="2.40.160.210">
    <property type="entry name" value="Acyl-CoA thioesterase, double hotdog domain"/>
    <property type="match status" value="1"/>
</dbReference>
<dbReference type="RefSeq" id="WP_120325394.1">
    <property type="nucleotide sequence ID" value="NZ_RAPF01000006.1"/>
</dbReference>
<dbReference type="Pfam" id="PF13622">
    <property type="entry name" value="4HBT_3"/>
    <property type="match status" value="1"/>
</dbReference>
<dbReference type="GO" id="GO:0009062">
    <property type="term" value="P:fatty acid catabolic process"/>
    <property type="evidence" value="ECO:0007669"/>
    <property type="project" value="TreeGrafter"/>
</dbReference>
<dbReference type="CDD" id="cd03444">
    <property type="entry name" value="Thioesterase_II_repeat1"/>
    <property type="match status" value="1"/>
</dbReference>
<evidence type="ECO:0000256" key="8">
    <source>
        <dbReference type="ARBA" id="ARBA00079653"/>
    </source>
</evidence>
<dbReference type="Pfam" id="PF02551">
    <property type="entry name" value="Acyl_CoA_thio"/>
    <property type="match status" value="1"/>
</dbReference>
<evidence type="ECO:0000256" key="1">
    <source>
        <dbReference type="ARBA" id="ARBA00006538"/>
    </source>
</evidence>
<dbReference type="GO" id="GO:0005829">
    <property type="term" value="C:cytosol"/>
    <property type="evidence" value="ECO:0007669"/>
    <property type="project" value="TreeGrafter"/>
</dbReference>
<evidence type="ECO:0000313" key="12">
    <source>
        <dbReference type="Proteomes" id="UP000284395"/>
    </source>
</evidence>
<dbReference type="FunFam" id="2.40.160.210:FF:000001">
    <property type="entry name" value="Acyl-CoA thioesterase II"/>
    <property type="match status" value="1"/>
</dbReference>
<gene>
    <name evidence="11" type="ORF">D6851_13300</name>
</gene>
<dbReference type="GO" id="GO:0006637">
    <property type="term" value="P:acyl-CoA metabolic process"/>
    <property type="evidence" value="ECO:0007669"/>
    <property type="project" value="InterPro"/>
</dbReference>
<protein>
    <recommendedName>
        <fullName evidence="7">Acyl-CoA thioesterase 2</fullName>
        <ecNumber evidence="5">3.1.2.20</ecNumber>
    </recommendedName>
    <alternativeName>
        <fullName evidence="8">Thioesterase II</fullName>
    </alternativeName>
</protein>
<dbReference type="EMBL" id="RAPF01000006">
    <property type="protein sequence ID" value="RKF19452.1"/>
    <property type="molecule type" value="Genomic_DNA"/>
</dbReference>
<dbReference type="InterPro" id="IPR042171">
    <property type="entry name" value="Acyl-CoA_hotdog"/>
</dbReference>
<dbReference type="InterPro" id="IPR025652">
    <property type="entry name" value="TesB_C"/>
</dbReference>
<comment type="caution">
    <text evidence="11">The sequence shown here is derived from an EMBL/GenBank/DDBJ whole genome shotgun (WGS) entry which is preliminary data.</text>
</comment>
<organism evidence="11 12">
    <name type="scientific">Altericroceibacterium spongiae</name>
    <dbReference type="NCBI Taxonomy" id="2320269"/>
    <lineage>
        <taxon>Bacteria</taxon>
        <taxon>Pseudomonadati</taxon>
        <taxon>Pseudomonadota</taxon>
        <taxon>Alphaproteobacteria</taxon>
        <taxon>Sphingomonadales</taxon>
        <taxon>Erythrobacteraceae</taxon>
        <taxon>Altericroceibacterium</taxon>
    </lineage>
</organism>
<keyword evidence="3" id="KW-0378">Hydrolase</keyword>
<dbReference type="Proteomes" id="UP000284395">
    <property type="component" value="Unassembled WGS sequence"/>
</dbReference>
<dbReference type="AlphaFoldDB" id="A0A420EFH9"/>
<feature type="domain" description="Acyl-CoA thioesterase-like N-terminal HotDog" evidence="10">
    <location>
        <begin position="42"/>
        <end position="119"/>
    </location>
</feature>